<reference evidence="2 3" key="1">
    <citation type="journal article" date="2021" name="BMC Genomics">
        <title>Telomere-to-telomere genome assembly of asparaginase-producing Trichoderma simmonsii.</title>
        <authorList>
            <person name="Chung D."/>
            <person name="Kwon Y.M."/>
            <person name="Yang Y."/>
        </authorList>
    </citation>
    <scope>NUCLEOTIDE SEQUENCE [LARGE SCALE GENOMIC DNA]</scope>
    <source>
        <strain evidence="2 3">GH-Sj1</strain>
    </source>
</reference>
<evidence type="ECO:0000313" key="3">
    <source>
        <dbReference type="Proteomes" id="UP000826661"/>
    </source>
</evidence>
<protein>
    <submittedName>
        <fullName evidence="2">Uncharacterized protein</fullName>
    </submittedName>
</protein>
<name>A0A8G0LRQ7_9HYPO</name>
<dbReference type="PANTHER" id="PTHR39697">
    <property type="entry name" value="RICIN B LECTIN DOMAIN-CONTAINING PROTEIN-RELATED"/>
    <property type="match status" value="1"/>
</dbReference>
<proteinExistence type="predicted"/>
<dbReference type="AlphaFoldDB" id="A0A8G0LRQ7"/>
<organism evidence="2 3">
    <name type="scientific">Trichoderma simmonsii</name>
    <dbReference type="NCBI Taxonomy" id="1491479"/>
    <lineage>
        <taxon>Eukaryota</taxon>
        <taxon>Fungi</taxon>
        <taxon>Dikarya</taxon>
        <taxon>Ascomycota</taxon>
        <taxon>Pezizomycotina</taxon>
        <taxon>Sordariomycetes</taxon>
        <taxon>Hypocreomycetidae</taxon>
        <taxon>Hypocreales</taxon>
        <taxon>Hypocreaceae</taxon>
        <taxon>Trichoderma</taxon>
    </lineage>
</organism>
<dbReference type="EMBL" id="CP075870">
    <property type="protein sequence ID" value="QYT06274.1"/>
    <property type="molecule type" value="Genomic_DNA"/>
</dbReference>
<keyword evidence="3" id="KW-1185">Reference proteome</keyword>
<sequence length="201" mass="23126">MSVDMPIREKKDEFFENKNDSSGSKPDKPKEINPSHDNHAHHIEHHPIPGKTFIIRTREKPHRILSLNQGTLEFRDRLNPVRGVYWQCRRKGHWRVFRNTTSGTYLGHDESGNVLSTKICCKEDEFFVPIRQEGGGYILHTFHPDQNELRQVAIAEDGDGSSLRVQDKGGTPLDFIDAKYVRNCVALKFSDTEGEFLLVEE</sequence>
<evidence type="ECO:0000256" key="1">
    <source>
        <dbReference type="SAM" id="MobiDB-lite"/>
    </source>
</evidence>
<accession>A0A8G0LRQ7</accession>
<evidence type="ECO:0000313" key="2">
    <source>
        <dbReference type="EMBL" id="QYT06274.1"/>
    </source>
</evidence>
<dbReference type="PANTHER" id="PTHR39697:SF2">
    <property type="entry name" value="CYANOVIRIN-N DOMAIN-CONTAINING PROTEIN"/>
    <property type="match status" value="1"/>
</dbReference>
<gene>
    <name evidence="2" type="ORF">H0G86_013132</name>
</gene>
<dbReference type="Proteomes" id="UP000826661">
    <property type="component" value="Chromosome VII"/>
</dbReference>
<feature type="region of interest" description="Disordered" evidence="1">
    <location>
        <begin position="1"/>
        <end position="48"/>
    </location>
</feature>
<feature type="compositionally biased region" description="Basic and acidic residues" evidence="1">
    <location>
        <begin position="1"/>
        <end position="47"/>
    </location>
</feature>